<dbReference type="Pfam" id="PF01726">
    <property type="entry name" value="LexA_DNA_bind"/>
    <property type="match status" value="1"/>
</dbReference>
<reference evidence="4" key="1">
    <citation type="journal article" date="2019" name="Int. J. Syst. Evol. Microbiol.">
        <title>The Global Catalogue of Microorganisms (GCM) 10K type strain sequencing project: providing services to taxonomists for standard genome sequencing and annotation.</title>
        <authorList>
            <consortium name="The Broad Institute Genomics Platform"/>
            <consortium name="The Broad Institute Genome Sequencing Center for Infectious Disease"/>
            <person name="Wu L."/>
            <person name="Ma J."/>
        </authorList>
    </citation>
    <scope>NUCLEOTIDE SEQUENCE [LARGE SCALE GENOMIC DNA]</scope>
    <source>
        <strain evidence="4">IBRC-M 10987</strain>
    </source>
</reference>
<proteinExistence type="predicted"/>
<evidence type="ECO:0000256" key="1">
    <source>
        <dbReference type="ARBA" id="ARBA00023125"/>
    </source>
</evidence>
<evidence type="ECO:0000259" key="2">
    <source>
        <dbReference type="Pfam" id="PF01726"/>
    </source>
</evidence>
<organism evidence="3 4">
    <name type="scientific">Paenibacillus xanthanilyticus</name>
    <dbReference type="NCBI Taxonomy" id="1783531"/>
    <lineage>
        <taxon>Bacteria</taxon>
        <taxon>Bacillati</taxon>
        <taxon>Bacillota</taxon>
        <taxon>Bacilli</taxon>
        <taxon>Bacillales</taxon>
        <taxon>Paenibacillaceae</taxon>
        <taxon>Paenibacillus</taxon>
    </lineage>
</organism>
<name>A0ABV8KAF0_9BACL</name>
<dbReference type="InterPro" id="IPR050077">
    <property type="entry name" value="LexA_repressor"/>
</dbReference>
<dbReference type="PANTHER" id="PTHR33516:SF2">
    <property type="entry name" value="LEXA REPRESSOR-RELATED"/>
    <property type="match status" value="1"/>
</dbReference>
<keyword evidence="1" id="KW-0238">DNA-binding</keyword>
<feature type="domain" description="LexA repressor DNA-binding" evidence="2">
    <location>
        <begin position="1"/>
        <end position="62"/>
    </location>
</feature>
<dbReference type="CDD" id="cd00090">
    <property type="entry name" value="HTH_ARSR"/>
    <property type="match status" value="1"/>
</dbReference>
<dbReference type="SUPFAM" id="SSF46785">
    <property type="entry name" value="Winged helix' DNA-binding domain"/>
    <property type="match status" value="1"/>
</dbReference>
<protein>
    <recommendedName>
        <fullName evidence="2">LexA repressor DNA-binding domain-containing protein</fullName>
    </recommendedName>
</protein>
<dbReference type="RefSeq" id="WP_377721475.1">
    <property type="nucleotide sequence ID" value="NZ_JBHSAM010000034.1"/>
</dbReference>
<dbReference type="InterPro" id="IPR036390">
    <property type="entry name" value="WH_DNA-bd_sf"/>
</dbReference>
<evidence type="ECO:0000313" key="4">
    <source>
        <dbReference type="Proteomes" id="UP001595715"/>
    </source>
</evidence>
<sequence>MSKLSKKQQEVLEIIKRKISSTGQAPLLTEIAEELGVESTATALSHVQKLEAKGYIKRDKTGRRQVITVLDPVLDAPASAVTEAVSD</sequence>
<evidence type="ECO:0000313" key="3">
    <source>
        <dbReference type="EMBL" id="MFC4102872.1"/>
    </source>
</evidence>
<dbReference type="EMBL" id="JBHSAM010000034">
    <property type="protein sequence ID" value="MFC4102872.1"/>
    <property type="molecule type" value="Genomic_DNA"/>
</dbReference>
<dbReference type="InterPro" id="IPR036388">
    <property type="entry name" value="WH-like_DNA-bd_sf"/>
</dbReference>
<dbReference type="InterPro" id="IPR006199">
    <property type="entry name" value="LexA_DNA-bd_dom"/>
</dbReference>
<dbReference type="PANTHER" id="PTHR33516">
    <property type="entry name" value="LEXA REPRESSOR"/>
    <property type="match status" value="1"/>
</dbReference>
<dbReference type="InterPro" id="IPR011991">
    <property type="entry name" value="ArsR-like_HTH"/>
</dbReference>
<dbReference type="Gene3D" id="1.10.10.10">
    <property type="entry name" value="Winged helix-like DNA-binding domain superfamily/Winged helix DNA-binding domain"/>
    <property type="match status" value="1"/>
</dbReference>
<comment type="caution">
    <text evidence="3">The sequence shown here is derived from an EMBL/GenBank/DDBJ whole genome shotgun (WGS) entry which is preliminary data.</text>
</comment>
<gene>
    <name evidence="3" type="ORF">ACFOZ8_24940</name>
</gene>
<keyword evidence="4" id="KW-1185">Reference proteome</keyword>
<accession>A0ABV8KAF0</accession>
<dbReference type="Proteomes" id="UP001595715">
    <property type="component" value="Unassembled WGS sequence"/>
</dbReference>